<dbReference type="OrthoDB" id="1922643at2759"/>
<dbReference type="PANTHER" id="PTHR11439:SF483">
    <property type="entry name" value="PEPTIDE SYNTHASE GLIP-LIKE, PUTATIVE (AFU_ORTHOLOGUE AFUA_3G12920)-RELATED"/>
    <property type="match status" value="1"/>
</dbReference>
<accession>A0A1S3UK59</accession>
<dbReference type="CDD" id="cd09272">
    <property type="entry name" value="RNase_HI_RT_Ty1"/>
    <property type="match status" value="1"/>
</dbReference>
<evidence type="ECO:0000313" key="3">
    <source>
        <dbReference type="RefSeq" id="XP_014506329.1"/>
    </source>
</evidence>
<evidence type="ECO:0000313" key="2">
    <source>
        <dbReference type="Proteomes" id="UP000087766"/>
    </source>
</evidence>
<dbReference type="InterPro" id="IPR013103">
    <property type="entry name" value="RVT_2"/>
</dbReference>
<gene>
    <name evidence="3" type="primary">LOC106766084</name>
</gene>
<dbReference type="KEGG" id="vra:106766084"/>
<feature type="domain" description="Reverse transcriptase Ty1/copia-type" evidence="1">
    <location>
        <begin position="74"/>
        <end position="142"/>
    </location>
</feature>
<reference evidence="2" key="1">
    <citation type="journal article" date="2014" name="Nat. Commun.">
        <title>Genome sequence of mungbean and insights into evolution within Vigna species.</title>
        <authorList>
            <person name="Kang Y.J."/>
            <person name="Kim S.K."/>
            <person name="Kim M.Y."/>
            <person name="Lestari P."/>
            <person name="Kim K.H."/>
            <person name="Ha B.K."/>
            <person name="Jun T.H."/>
            <person name="Hwang W.J."/>
            <person name="Lee T."/>
            <person name="Lee J."/>
            <person name="Shim S."/>
            <person name="Yoon M.Y."/>
            <person name="Jang Y.E."/>
            <person name="Han K.S."/>
            <person name="Taeprayoon P."/>
            <person name="Yoon N."/>
            <person name="Somta P."/>
            <person name="Tanya P."/>
            <person name="Kim K.S."/>
            <person name="Gwag J.G."/>
            <person name="Moon J.K."/>
            <person name="Lee Y.H."/>
            <person name="Park B.S."/>
            <person name="Bombarely A."/>
            <person name="Doyle J.J."/>
            <person name="Jackson S.A."/>
            <person name="Schafleitner R."/>
            <person name="Srinives P."/>
            <person name="Varshney R.K."/>
            <person name="Lee S.H."/>
        </authorList>
    </citation>
    <scope>NUCLEOTIDE SEQUENCE [LARGE SCALE GENOMIC DNA]</scope>
    <source>
        <strain evidence="2">cv. VC1973A</strain>
    </source>
</reference>
<dbReference type="RefSeq" id="XP_014506329.1">
    <property type="nucleotide sequence ID" value="XM_014650843.1"/>
</dbReference>
<keyword evidence="2" id="KW-1185">Reference proteome</keyword>
<name>A0A1S3UK59_VIGRR</name>
<dbReference type="PANTHER" id="PTHR11439">
    <property type="entry name" value="GAG-POL-RELATED RETROTRANSPOSON"/>
    <property type="match status" value="1"/>
</dbReference>
<protein>
    <submittedName>
        <fullName evidence="3">Uncharacterized protein LOC106766084</fullName>
    </submittedName>
</protein>
<evidence type="ECO:0000259" key="1">
    <source>
        <dbReference type="Pfam" id="PF07727"/>
    </source>
</evidence>
<dbReference type="GeneID" id="106766084"/>
<dbReference type="InterPro" id="IPR043502">
    <property type="entry name" value="DNA/RNA_pol_sf"/>
</dbReference>
<dbReference type="Proteomes" id="UP000087766">
    <property type="component" value="Chromosome 7"/>
</dbReference>
<dbReference type="SUPFAM" id="SSF56672">
    <property type="entry name" value="DNA/RNA polymerases"/>
    <property type="match status" value="1"/>
</dbReference>
<reference evidence="3" key="2">
    <citation type="submission" date="2025-08" db="UniProtKB">
        <authorList>
            <consortium name="RefSeq"/>
        </authorList>
    </citation>
    <scope>IDENTIFICATION</scope>
    <source>
        <tissue evidence="3">Leaf</tissue>
    </source>
</reference>
<sequence>MVEELKAIEKNGTWTMTVLPKHKHPIEVKWVFKTKLKPDGSVSKLKMDMKSAFLNGPLEEEVYVTQPPGFVKKGNNAKAIAEFKTDMKRDFEMNDLGSLGYFLGLEFYRTHDGMFGHQKRYIGEILKRFGMESCNSVSTPVIANIKLDLEPSNEKVDATLFKQIVGSLRYMCNSRPDFCYSVGLVSRFMGDPRQAHLFTVKHILCYLKGTTEYGLFFLKRFEGVTRNLKAWVNSDWCGDQIDRRSTFGFVFKYMGSAFSWCSRKQSIVPLSSYEAEYIASAETARQSTWLDTMLEESLVECCKPIQLWVDNRSAINLAKNPVSHGRSKHIETRFHYLREQVNKGRLEMMYCSTVDQTANIFTKALRQTRFEELRDKLGVKRFQ</sequence>
<organism evidence="2 3">
    <name type="scientific">Vigna radiata var. radiata</name>
    <name type="common">Mung bean</name>
    <name type="synonym">Phaseolus aureus</name>
    <dbReference type="NCBI Taxonomy" id="3916"/>
    <lineage>
        <taxon>Eukaryota</taxon>
        <taxon>Viridiplantae</taxon>
        <taxon>Streptophyta</taxon>
        <taxon>Embryophyta</taxon>
        <taxon>Tracheophyta</taxon>
        <taxon>Spermatophyta</taxon>
        <taxon>Magnoliopsida</taxon>
        <taxon>eudicotyledons</taxon>
        <taxon>Gunneridae</taxon>
        <taxon>Pentapetalae</taxon>
        <taxon>rosids</taxon>
        <taxon>fabids</taxon>
        <taxon>Fabales</taxon>
        <taxon>Fabaceae</taxon>
        <taxon>Papilionoideae</taxon>
        <taxon>50 kb inversion clade</taxon>
        <taxon>NPAAA clade</taxon>
        <taxon>indigoferoid/millettioid clade</taxon>
        <taxon>Phaseoleae</taxon>
        <taxon>Vigna</taxon>
    </lineage>
</organism>
<proteinExistence type="predicted"/>
<dbReference type="AlphaFoldDB" id="A0A1S3UK59"/>
<dbReference type="STRING" id="3916.A0A1S3UK59"/>
<dbReference type="Pfam" id="PF07727">
    <property type="entry name" value="RVT_2"/>
    <property type="match status" value="1"/>
</dbReference>